<keyword evidence="2" id="KW-1185">Reference proteome</keyword>
<dbReference type="Proteomes" id="UP000287394">
    <property type="component" value="Chromosome"/>
</dbReference>
<name>A0A402CQP7_9BACT</name>
<reference evidence="1 2" key="1">
    <citation type="journal article" date="2019" name="Int. J. Syst. Evol. Microbiol.">
        <title>Capsulimonas corticalis gen. nov., sp. nov., an aerobic capsulated bacterium, of a novel bacterial order, Capsulimonadales ord. nov., of the class Armatimonadia of the phylum Armatimonadetes.</title>
        <authorList>
            <person name="Li J."/>
            <person name="Kudo C."/>
            <person name="Tonouchi A."/>
        </authorList>
    </citation>
    <scope>NUCLEOTIDE SEQUENCE [LARGE SCALE GENOMIC DNA]</scope>
    <source>
        <strain evidence="1 2">AX-7</strain>
    </source>
</reference>
<gene>
    <name evidence="1" type="ORF">CCAX7_46720</name>
</gene>
<protein>
    <submittedName>
        <fullName evidence="1">Uncharacterized protein</fullName>
    </submittedName>
</protein>
<evidence type="ECO:0000313" key="2">
    <source>
        <dbReference type="Proteomes" id="UP000287394"/>
    </source>
</evidence>
<dbReference type="EMBL" id="AP025739">
    <property type="protein sequence ID" value="BDI32621.1"/>
    <property type="molecule type" value="Genomic_DNA"/>
</dbReference>
<sequence>MNCPFCHKNVPLWWYYFHVKGHRRLKADGQHESHITLHPELREQGSLEGVPKVYEHPKCGGMTVMPEKIIRSYLKNPFMYNGKTFCTGCHTYVDDSELFWVETGQRMSEYRLELQRNAR</sequence>
<dbReference type="AlphaFoldDB" id="A0A402CQP7"/>
<proteinExistence type="predicted"/>
<dbReference type="KEGG" id="ccot:CCAX7_46720"/>
<accession>A0A402CQP7</accession>
<evidence type="ECO:0000313" key="1">
    <source>
        <dbReference type="EMBL" id="BDI32621.1"/>
    </source>
</evidence>
<organism evidence="1 2">
    <name type="scientific">Capsulimonas corticalis</name>
    <dbReference type="NCBI Taxonomy" id="2219043"/>
    <lineage>
        <taxon>Bacteria</taxon>
        <taxon>Bacillati</taxon>
        <taxon>Armatimonadota</taxon>
        <taxon>Armatimonadia</taxon>
        <taxon>Capsulimonadales</taxon>
        <taxon>Capsulimonadaceae</taxon>
        <taxon>Capsulimonas</taxon>
    </lineage>
</organism>